<protein>
    <submittedName>
        <fullName evidence="2">Uncharacterized protein</fullName>
    </submittedName>
</protein>
<evidence type="ECO:0000313" key="1">
    <source>
        <dbReference type="Proteomes" id="UP000887565"/>
    </source>
</evidence>
<name>A0A915HQW3_ROMCU</name>
<dbReference type="Proteomes" id="UP000887565">
    <property type="component" value="Unplaced"/>
</dbReference>
<accession>A0A915HQW3</accession>
<dbReference type="AlphaFoldDB" id="A0A915HQW3"/>
<dbReference type="WBParaSite" id="nRc.2.0.1.t03901-RA">
    <property type="protein sequence ID" value="nRc.2.0.1.t03901-RA"/>
    <property type="gene ID" value="nRc.2.0.1.g03901"/>
</dbReference>
<sequence length="207" mass="23685">MRVKPKSATLISGNRLNFSRFTISLPIPIPERTGKNSSPPVAIPEKNCPLPVYFTVTSDGSPNLPQWLHFDVIPNGTDAFICGTPRHENVTDTLHYIISDLSTEGYKYFTIYETFIPDDYNCQIKYVKEKKNAGTNFLLQDETHSKSKTMSNEEEAKEIFRPMFREQKKTVAVVMKLMTRKEDKNVKLPSQDCLCSKKIFNNIENVL</sequence>
<evidence type="ECO:0000313" key="2">
    <source>
        <dbReference type="WBParaSite" id="nRc.2.0.1.t03901-RA"/>
    </source>
</evidence>
<proteinExistence type="predicted"/>
<organism evidence="1 2">
    <name type="scientific">Romanomermis culicivorax</name>
    <name type="common">Nematode worm</name>
    <dbReference type="NCBI Taxonomy" id="13658"/>
    <lineage>
        <taxon>Eukaryota</taxon>
        <taxon>Metazoa</taxon>
        <taxon>Ecdysozoa</taxon>
        <taxon>Nematoda</taxon>
        <taxon>Enoplea</taxon>
        <taxon>Dorylaimia</taxon>
        <taxon>Mermithida</taxon>
        <taxon>Mermithoidea</taxon>
        <taxon>Mermithidae</taxon>
        <taxon>Romanomermis</taxon>
    </lineage>
</organism>
<keyword evidence="1" id="KW-1185">Reference proteome</keyword>
<reference evidence="2" key="1">
    <citation type="submission" date="2022-11" db="UniProtKB">
        <authorList>
            <consortium name="WormBaseParasite"/>
        </authorList>
    </citation>
    <scope>IDENTIFICATION</scope>
</reference>